<dbReference type="EMBL" id="JBHTCA010000049">
    <property type="protein sequence ID" value="MFC7411775.1"/>
    <property type="molecule type" value="Genomic_DNA"/>
</dbReference>
<dbReference type="RefSeq" id="WP_382228639.1">
    <property type="nucleotide sequence ID" value="NZ_JBHTCA010000049.1"/>
</dbReference>
<organism evidence="1 2">
    <name type="scientific">Hydrogenophaga atypica</name>
    <dbReference type="NCBI Taxonomy" id="249409"/>
    <lineage>
        <taxon>Bacteria</taxon>
        <taxon>Pseudomonadati</taxon>
        <taxon>Pseudomonadota</taxon>
        <taxon>Betaproteobacteria</taxon>
        <taxon>Burkholderiales</taxon>
        <taxon>Comamonadaceae</taxon>
        <taxon>Hydrogenophaga</taxon>
    </lineage>
</organism>
<protein>
    <submittedName>
        <fullName evidence="1">Uncharacterized protein</fullName>
    </submittedName>
</protein>
<accession>A0ABW2QQT9</accession>
<evidence type="ECO:0000313" key="2">
    <source>
        <dbReference type="Proteomes" id="UP001596501"/>
    </source>
</evidence>
<reference evidence="2" key="1">
    <citation type="journal article" date="2019" name="Int. J. Syst. Evol. Microbiol.">
        <title>The Global Catalogue of Microorganisms (GCM) 10K type strain sequencing project: providing services to taxonomists for standard genome sequencing and annotation.</title>
        <authorList>
            <consortium name="The Broad Institute Genomics Platform"/>
            <consortium name="The Broad Institute Genome Sequencing Center for Infectious Disease"/>
            <person name="Wu L."/>
            <person name="Ma J."/>
        </authorList>
    </citation>
    <scope>NUCLEOTIDE SEQUENCE [LARGE SCALE GENOMIC DNA]</scope>
    <source>
        <strain evidence="2">CGMCC 1.12371</strain>
    </source>
</reference>
<sequence length="43" mass="4650">MGMIIFGVCMIALSLCLPQIEALSKYLEGLGAQTKNEPGKHQD</sequence>
<proteinExistence type="predicted"/>
<comment type="caution">
    <text evidence="1">The sequence shown here is derived from an EMBL/GenBank/DDBJ whole genome shotgun (WGS) entry which is preliminary data.</text>
</comment>
<keyword evidence="2" id="KW-1185">Reference proteome</keyword>
<evidence type="ECO:0000313" key="1">
    <source>
        <dbReference type="EMBL" id="MFC7411775.1"/>
    </source>
</evidence>
<gene>
    <name evidence="1" type="ORF">ACFQPB_23245</name>
</gene>
<dbReference type="Proteomes" id="UP001596501">
    <property type="component" value="Unassembled WGS sequence"/>
</dbReference>
<name>A0ABW2QQT9_9BURK</name>